<evidence type="ECO:0000259" key="2">
    <source>
        <dbReference type="Pfam" id="PF05048"/>
    </source>
</evidence>
<dbReference type="KEGG" id="maer:DAI18_16735"/>
<dbReference type="InterPro" id="IPR007742">
    <property type="entry name" value="NosD_dom"/>
</dbReference>
<keyword evidence="4" id="KW-1185">Reference proteome</keyword>
<protein>
    <submittedName>
        <fullName evidence="3">3-dehydroshikimate dehydratase</fullName>
    </submittedName>
</protein>
<dbReference type="RefSeq" id="WP_107889971.1">
    <property type="nucleotide sequence ID" value="NZ_CP028519.1"/>
</dbReference>
<gene>
    <name evidence="3" type="ORF">DAI18_16735</name>
</gene>
<dbReference type="AlphaFoldDB" id="A0A2S0PDP8"/>
<dbReference type="InterPro" id="IPR012334">
    <property type="entry name" value="Pectin_lyas_fold"/>
</dbReference>
<dbReference type="Pfam" id="PF05048">
    <property type="entry name" value="NosD"/>
    <property type="match status" value="2"/>
</dbReference>
<evidence type="ECO:0000313" key="3">
    <source>
        <dbReference type="EMBL" id="AVY95508.1"/>
    </source>
</evidence>
<keyword evidence="1" id="KW-0732">Signal</keyword>
<sequence>MKKYKLALAVISLPLLAHAATGGEILHVNNYQDDGSEGTLRWAIEKNNQNPGNHTIAIDAVGKAPYVITVKSPLPPVKGPVTIAGSDWSRNGTYVAIDGAGYIGQGPHACPGAVAGQFGANVRTTTSPGLVLRDTQGVDISGVEIRNFCIGVLINRASGNVIHDNRIVGNHGGAGIMITGDDGKGNSTATTTVHNKILRNEFINNGDAMEMTRGAAFNLIADNRVTTDASNEEPSQGIEILWGNDNFVVRNHFSGYSDGVQLNWGNRNYIAANTFTGISSAVTLSGTGNIVDGNIMTGNRVAVSVRPQGSPNADGTPGINRISGPALNRITGNSMWNNGKDIKRCFAGGACLPQHKGAIVFGVPGLEHAVFSGNRGGGVESDPAKLEKICADGVTGNCEPMPNHNQPAPQLLSARRAGDEVRVSGRFTGQANTLSRIELFANSDRRSDEAEQYLGFVSAPVDGNGNGNFSFVVDGRHVANFTATVTTVDGATSMLSKPLALGK</sequence>
<feature type="chain" id="PRO_5015422153" evidence="1">
    <location>
        <begin position="20"/>
        <end position="503"/>
    </location>
</feature>
<dbReference type="SMART" id="SM00710">
    <property type="entry name" value="PbH1"/>
    <property type="match status" value="5"/>
</dbReference>
<evidence type="ECO:0000313" key="4">
    <source>
        <dbReference type="Proteomes" id="UP000244173"/>
    </source>
</evidence>
<dbReference type="InterPro" id="IPR011050">
    <property type="entry name" value="Pectin_lyase_fold/virulence"/>
</dbReference>
<feature type="domain" description="Periplasmic copper-binding protein NosD beta helix" evidence="2">
    <location>
        <begin position="222"/>
        <end position="303"/>
    </location>
</feature>
<name>A0A2S0PDP8_9NEIS</name>
<organism evidence="3 4">
    <name type="scientific">Microvirgula aerodenitrificans</name>
    <dbReference type="NCBI Taxonomy" id="57480"/>
    <lineage>
        <taxon>Bacteria</taxon>
        <taxon>Pseudomonadati</taxon>
        <taxon>Pseudomonadota</taxon>
        <taxon>Betaproteobacteria</taxon>
        <taxon>Neisseriales</taxon>
        <taxon>Aquaspirillaceae</taxon>
        <taxon>Microvirgula</taxon>
    </lineage>
</organism>
<evidence type="ECO:0000256" key="1">
    <source>
        <dbReference type="SAM" id="SignalP"/>
    </source>
</evidence>
<dbReference type="STRING" id="1122240.GCA_000620105_02336"/>
<feature type="domain" description="Periplasmic copper-binding protein NosD beta helix" evidence="2">
    <location>
        <begin position="122"/>
        <end position="211"/>
    </location>
</feature>
<feature type="signal peptide" evidence="1">
    <location>
        <begin position="1"/>
        <end position="19"/>
    </location>
</feature>
<dbReference type="Proteomes" id="UP000244173">
    <property type="component" value="Chromosome"/>
</dbReference>
<dbReference type="Gene3D" id="2.160.20.10">
    <property type="entry name" value="Single-stranded right-handed beta-helix, Pectin lyase-like"/>
    <property type="match status" value="1"/>
</dbReference>
<dbReference type="OrthoDB" id="6091599at2"/>
<dbReference type="EMBL" id="CP028519">
    <property type="protein sequence ID" value="AVY95508.1"/>
    <property type="molecule type" value="Genomic_DNA"/>
</dbReference>
<accession>A0A2S0PDP8</accession>
<dbReference type="InterPro" id="IPR006626">
    <property type="entry name" value="PbH1"/>
</dbReference>
<reference evidence="3 4" key="1">
    <citation type="submission" date="2018-04" db="EMBL/GenBank/DDBJ databases">
        <title>Denitrifier Microvirgula.</title>
        <authorList>
            <person name="Anderson E."/>
            <person name="Jang J."/>
            <person name="Ishii S."/>
        </authorList>
    </citation>
    <scope>NUCLEOTIDE SEQUENCE [LARGE SCALE GENOMIC DNA]</scope>
    <source>
        <strain evidence="3 4">BE2.4</strain>
    </source>
</reference>
<dbReference type="SUPFAM" id="SSF51126">
    <property type="entry name" value="Pectin lyase-like"/>
    <property type="match status" value="1"/>
</dbReference>
<proteinExistence type="predicted"/>